<dbReference type="Proteomes" id="UP001591681">
    <property type="component" value="Unassembled WGS sequence"/>
</dbReference>
<evidence type="ECO:0000259" key="7">
    <source>
        <dbReference type="PROSITE" id="PS50089"/>
    </source>
</evidence>
<dbReference type="InterPro" id="IPR027370">
    <property type="entry name" value="Znf-RING_euk"/>
</dbReference>
<evidence type="ECO:0000256" key="4">
    <source>
        <dbReference type="ARBA" id="ARBA00022833"/>
    </source>
</evidence>
<feature type="domain" description="B box-type" evidence="8">
    <location>
        <begin position="142"/>
        <end position="186"/>
    </location>
</feature>
<dbReference type="InterPro" id="IPR000315">
    <property type="entry name" value="Znf_B-box"/>
</dbReference>
<dbReference type="PROSITE" id="PS50188">
    <property type="entry name" value="B302_SPRY"/>
    <property type="match status" value="1"/>
</dbReference>
<dbReference type="InterPro" id="IPR003877">
    <property type="entry name" value="SPRY_dom"/>
</dbReference>
<dbReference type="PROSITE" id="PS50089">
    <property type="entry name" value="ZF_RING_2"/>
    <property type="match status" value="1"/>
</dbReference>
<keyword evidence="1" id="KW-0399">Innate immunity</keyword>
<evidence type="ECO:0000256" key="5">
    <source>
        <dbReference type="ARBA" id="ARBA00022859"/>
    </source>
</evidence>
<dbReference type="SUPFAM" id="SSF57845">
    <property type="entry name" value="B-box zinc-binding domain"/>
    <property type="match status" value="1"/>
</dbReference>
<feature type="domain" description="B30.2/SPRY" evidence="9">
    <location>
        <begin position="337"/>
        <end position="530"/>
    </location>
</feature>
<evidence type="ECO:0000313" key="10">
    <source>
        <dbReference type="EMBL" id="KAL2097283.1"/>
    </source>
</evidence>
<accession>A0ABD1KDW2</accession>
<keyword evidence="4" id="KW-0862">Zinc</keyword>
<gene>
    <name evidence="10" type="ORF">ACEWY4_006490</name>
</gene>
<comment type="caution">
    <text evidence="10">The sequence shown here is derived from an EMBL/GenBank/DDBJ whole genome shotgun (WGS) entry which is preliminary data.</text>
</comment>
<dbReference type="Gene3D" id="3.30.40.10">
    <property type="entry name" value="Zinc/RING finger domain, C3HC4 (zinc finger)"/>
    <property type="match status" value="1"/>
</dbReference>
<dbReference type="SUPFAM" id="SSF57850">
    <property type="entry name" value="RING/U-box"/>
    <property type="match status" value="1"/>
</dbReference>
<dbReference type="InterPro" id="IPR013320">
    <property type="entry name" value="ConA-like_dom_sf"/>
</dbReference>
<evidence type="ECO:0000256" key="3">
    <source>
        <dbReference type="ARBA" id="ARBA00022771"/>
    </source>
</evidence>
<dbReference type="SMART" id="SM00184">
    <property type="entry name" value="RING"/>
    <property type="match status" value="1"/>
</dbReference>
<dbReference type="Gene3D" id="3.30.160.60">
    <property type="entry name" value="Classic Zinc Finger"/>
    <property type="match status" value="1"/>
</dbReference>
<dbReference type="InterPro" id="IPR017907">
    <property type="entry name" value="Znf_RING_CS"/>
</dbReference>
<dbReference type="Pfam" id="PF13445">
    <property type="entry name" value="zf-RING_UBOX"/>
    <property type="match status" value="1"/>
</dbReference>
<dbReference type="SMART" id="SM00449">
    <property type="entry name" value="SPRY"/>
    <property type="match status" value="1"/>
</dbReference>
<sequence>MVDTFSLDEELICAVCRDIFVEPVTLPCGHNYCEECVNQLKRSLTMDEEDETSSQHYMCPLCLAPCDVRIHLKKNIVLHNILEKYYSKRSTGHVCSVCKGQQKLPAEKSCLNCEESYCTLHIMPHFENSTLRQHVLVSPISNINKLCKSHGKELELYCQSDHTALCVYCMLPSEAKHTEGHSVIKLSDATQYLKDTCQAKLSGVRVSLSEIKQCMSDIENTAANSKKNLEDQQEGCTSFLRRIKLFLDFEEHAWQKRFSVDLLQESRNLKHRSERLMKLSGRLAEAQEGLQQALTIQNPLLLLQTLQNADWGDIYESEFCRCIIKEVREWSGPKPIASAKIMPLFEALRRTFSGDDIKLNPQCAHPRLKLCVESGSLWLLKSTGLPDGPYCALGQDTLGDGVHHWEVLVEDIPSWTVGISYAPPQGKVSSVVLGSDEASWGLSYTRSRGQYCAEHGWFKFSFTTAAPALPSRIGVFLDVDSGILSFYDALRLEHLHTFYCSLHAPVYAAFSINEDADREGLAMMRVINPEKNQ</sequence>
<dbReference type="Pfam" id="PF00643">
    <property type="entry name" value="zf-B_box"/>
    <property type="match status" value="1"/>
</dbReference>
<dbReference type="PRINTS" id="PR01407">
    <property type="entry name" value="BUTYPHLNCDUF"/>
</dbReference>
<keyword evidence="11" id="KW-1185">Reference proteome</keyword>
<dbReference type="Gene3D" id="2.60.120.920">
    <property type="match status" value="1"/>
</dbReference>
<reference evidence="10 11" key="1">
    <citation type="submission" date="2024-09" db="EMBL/GenBank/DDBJ databases">
        <title>A chromosome-level genome assembly of Gray's grenadier anchovy, Coilia grayii.</title>
        <authorList>
            <person name="Fu Z."/>
        </authorList>
    </citation>
    <scope>NUCLEOTIDE SEQUENCE [LARGE SCALE GENOMIC DNA]</scope>
    <source>
        <strain evidence="10">G4</strain>
        <tissue evidence="10">Muscle</tissue>
    </source>
</reference>
<dbReference type="CDD" id="cd19802">
    <property type="entry name" value="Bbox1_TRIM8-like"/>
    <property type="match status" value="1"/>
</dbReference>
<dbReference type="InterPro" id="IPR001870">
    <property type="entry name" value="B30.2/SPRY"/>
</dbReference>
<dbReference type="SUPFAM" id="SSF49899">
    <property type="entry name" value="Concanavalin A-like lectins/glucanases"/>
    <property type="match status" value="1"/>
</dbReference>
<dbReference type="InterPro" id="IPR051051">
    <property type="entry name" value="E3_ubiq-ligase_TRIM/RNF"/>
</dbReference>
<dbReference type="EMBL" id="JBHFQA010000006">
    <property type="protein sequence ID" value="KAL2097283.1"/>
    <property type="molecule type" value="Genomic_DNA"/>
</dbReference>
<dbReference type="Pfam" id="PF00622">
    <property type="entry name" value="SPRY"/>
    <property type="match status" value="1"/>
</dbReference>
<feature type="domain" description="RING-type" evidence="7">
    <location>
        <begin position="13"/>
        <end position="62"/>
    </location>
</feature>
<dbReference type="AlphaFoldDB" id="A0ABD1KDW2"/>
<dbReference type="InterPro" id="IPR001841">
    <property type="entry name" value="Znf_RING"/>
</dbReference>
<dbReference type="PANTHER" id="PTHR25465">
    <property type="entry name" value="B-BOX DOMAIN CONTAINING"/>
    <property type="match status" value="1"/>
</dbReference>
<dbReference type="PROSITE" id="PS50119">
    <property type="entry name" value="ZF_BBOX"/>
    <property type="match status" value="1"/>
</dbReference>
<organism evidence="10 11">
    <name type="scientific">Coilia grayii</name>
    <name type="common">Gray's grenadier anchovy</name>
    <dbReference type="NCBI Taxonomy" id="363190"/>
    <lineage>
        <taxon>Eukaryota</taxon>
        <taxon>Metazoa</taxon>
        <taxon>Chordata</taxon>
        <taxon>Craniata</taxon>
        <taxon>Vertebrata</taxon>
        <taxon>Euteleostomi</taxon>
        <taxon>Actinopterygii</taxon>
        <taxon>Neopterygii</taxon>
        <taxon>Teleostei</taxon>
        <taxon>Clupei</taxon>
        <taxon>Clupeiformes</taxon>
        <taxon>Clupeoidei</taxon>
        <taxon>Engraulidae</taxon>
        <taxon>Coilinae</taxon>
        <taxon>Coilia</taxon>
    </lineage>
</organism>
<protein>
    <submittedName>
        <fullName evidence="10">Uncharacterized protein</fullName>
    </submittedName>
</protein>
<name>A0ABD1KDW2_9TELE</name>
<evidence type="ECO:0000259" key="9">
    <source>
        <dbReference type="PROSITE" id="PS50188"/>
    </source>
</evidence>
<keyword evidence="2" id="KW-0479">Metal-binding</keyword>
<dbReference type="SMART" id="SM00336">
    <property type="entry name" value="BBOX"/>
    <property type="match status" value="1"/>
</dbReference>
<dbReference type="InterPro" id="IPR003879">
    <property type="entry name" value="Butyrophylin_SPRY"/>
</dbReference>
<evidence type="ECO:0000259" key="8">
    <source>
        <dbReference type="PROSITE" id="PS50119"/>
    </source>
</evidence>
<evidence type="ECO:0000256" key="2">
    <source>
        <dbReference type="ARBA" id="ARBA00022723"/>
    </source>
</evidence>
<evidence type="ECO:0000256" key="6">
    <source>
        <dbReference type="PROSITE-ProRule" id="PRU00024"/>
    </source>
</evidence>
<dbReference type="InterPro" id="IPR043136">
    <property type="entry name" value="B30.2/SPRY_sf"/>
</dbReference>
<dbReference type="PROSITE" id="PS00518">
    <property type="entry name" value="ZF_RING_1"/>
    <property type="match status" value="1"/>
</dbReference>
<dbReference type="GO" id="GO:0045087">
    <property type="term" value="P:innate immune response"/>
    <property type="evidence" value="ECO:0007669"/>
    <property type="project" value="UniProtKB-KW"/>
</dbReference>
<proteinExistence type="predicted"/>
<evidence type="ECO:0000313" key="11">
    <source>
        <dbReference type="Proteomes" id="UP001591681"/>
    </source>
</evidence>
<keyword evidence="5" id="KW-0391">Immunity</keyword>
<dbReference type="GO" id="GO:0008270">
    <property type="term" value="F:zinc ion binding"/>
    <property type="evidence" value="ECO:0007669"/>
    <property type="project" value="UniProtKB-KW"/>
</dbReference>
<keyword evidence="3 6" id="KW-0863">Zinc-finger</keyword>
<dbReference type="PANTHER" id="PTHR25465:SF31">
    <property type="entry name" value="RING-TYPE DOMAIN-CONTAINING PROTEIN"/>
    <property type="match status" value="1"/>
</dbReference>
<evidence type="ECO:0000256" key="1">
    <source>
        <dbReference type="ARBA" id="ARBA00022588"/>
    </source>
</evidence>
<dbReference type="InterPro" id="IPR013083">
    <property type="entry name" value="Znf_RING/FYVE/PHD"/>
</dbReference>